<organism evidence="2 3">
    <name type="scientific">Aegilops tauschii subsp. strangulata</name>
    <name type="common">Goatgrass</name>
    <dbReference type="NCBI Taxonomy" id="200361"/>
    <lineage>
        <taxon>Eukaryota</taxon>
        <taxon>Viridiplantae</taxon>
        <taxon>Streptophyta</taxon>
        <taxon>Embryophyta</taxon>
        <taxon>Tracheophyta</taxon>
        <taxon>Spermatophyta</taxon>
        <taxon>Magnoliopsida</taxon>
        <taxon>Liliopsida</taxon>
        <taxon>Poales</taxon>
        <taxon>Poaceae</taxon>
        <taxon>BOP clade</taxon>
        <taxon>Pooideae</taxon>
        <taxon>Triticodae</taxon>
        <taxon>Triticeae</taxon>
        <taxon>Triticinae</taxon>
        <taxon>Aegilops</taxon>
    </lineage>
</organism>
<evidence type="ECO:0000313" key="2">
    <source>
        <dbReference type="EnsemblPlants" id="AET6Gv20574200.26"/>
    </source>
</evidence>
<reference evidence="2" key="3">
    <citation type="journal article" date="2017" name="Nature">
        <title>Genome sequence of the progenitor of the wheat D genome Aegilops tauschii.</title>
        <authorList>
            <person name="Luo M.C."/>
            <person name="Gu Y.Q."/>
            <person name="Puiu D."/>
            <person name="Wang H."/>
            <person name="Twardziok S.O."/>
            <person name="Deal K.R."/>
            <person name="Huo N."/>
            <person name="Zhu T."/>
            <person name="Wang L."/>
            <person name="Wang Y."/>
            <person name="McGuire P.E."/>
            <person name="Liu S."/>
            <person name="Long H."/>
            <person name="Ramasamy R.K."/>
            <person name="Rodriguez J.C."/>
            <person name="Van S.L."/>
            <person name="Yuan L."/>
            <person name="Wang Z."/>
            <person name="Xia Z."/>
            <person name="Xiao L."/>
            <person name="Anderson O.D."/>
            <person name="Ouyang S."/>
            <person name="Liang Y."/>
            <person name="Zimin A.V."/>
            <person name="Pertea G."/>
            <person name="Qi P."/>
            <person name="Bennetzen J.L."/>
            <person name="Dai X."/>
            <person name="Dawson M.W."/>
            <person name="Muller H.G."/>
            <person name="Kugler K."/>
            <person name="Rivarola-Duarte L."/>
            <person name="Spannagl M."/>
            <person name="Mayer K.F.X."/>
            <person name="Lu F.H."/>
            <person name="Bevan M.W."/>
            <person name="Leroy P."/>
            <person name="Li P."/>
            <person name="You F.M."/>
            <person name="Sun Q."/>
            <person name="Liu Z."/>
            <person name="Lyons E."/>
            <person name="Wicker T."/>
            <person name="Salzberg S.L."/>
            <person name="Devos K.M."/>
            <person name="Dvorak J."/>
        </authorList>
    </citation>
    <scope>NUCLEOTIDE SEQUENCE [LARGE SCALE GENOMIC DNA]</scope>
    <source>
        <strain evidence="2">cv. AL8/78</strain>
    </source>
</reference>
<reference evidence="2" key="5">
    <citation type="journal article" date="2021" name="G3 (Bethesda)">
        <title>Aegilops tauschii genome assembly Aet v5.0 features greater sequence contiguity and improved annotation.</title>
        <authorList>
            <person name="Wang L."/>
            <person name="Zhu T."/>
            <person name="Rodriguez J.C."/>
            <person name="Deal K.R."/>
            <person name="Dubcovsky J."/>
            <person name="McGuire P.E."/>
            <person name="Lux T."/>
            <person name="Spannagl M."/>
            <person name="Mayer K.F.X."/>
            <person name="Baldrich P."/>
            <person name="Meyers B.C."/>
            <person name="Huo N."/>
            <person name="Gu Y.Q."/>
            <person name="Zhou H."/>
            <person name="Devos K.M."/>
            <person name="Bennetzen J.L."/>
            <person name="Unver T."/>
            <person name="Budak H."/>
            <person name="Gulick P.J."/>
            <person name="Galiba G."/>
            <person name="Kalapos B."/>
            <person name="Nelson D.R."/>
            <person name="Li P."/>
            <person name="You F.M."/>
            <person name="Luo M.C."/>
            <person name="Dvorak J."/>
        </authorList>
    </citation>
    <scope>NUCLEOTIDE SEQUENCE [LARGE SCALE GENOMIC DNA]</scope>
    <source>
        <strain evidence="2">cv. AL8/78</strain>
    </source>
</reference>
<accession>A0A453P1X3</accession>
<evidence type="ECO:0000313" key="3">
    <source>
        <dbReference type="Proteomes" id="UP000015105"/>
    </source>
</evidence>
<reference evidence="3" key="2">
    <citation type="journal article" date="2017" name="Nat. Plants">
        <title>The Aegilops tauschii genome reveals multiple impacts of transposons.</title>
        <authorList>
            <person name="Zhao G."/>
            <person name="Zou C."/>
            <person name="Li K."/>
            <person name="Wang K."/>
            <person name="Li T."/>
            <person name="Gao L."/>
            <person name="Zhang X."/>
            <person name="Wang H."/>
            <person name="Yang Z."/>
            <person name="Liu X."/>
            <person name="Jiang W."/>
            <person name="Mao L."/>
            <person name="Kong X."/>
            <person name="Jiao Y."/>
            <person name="Jia J."/>
        </authorList>
    </citation>
    <scope>NUCLEOTIDE SEQUENCE [LARGE SCALE GENOMIC DNA]</scope>
    <source>
        <strain evidence="3">cv. AL8/78</strain>
    </source>
</reference>
<protein>
    <submittedName>
        <fullName evidence="2">Uncharacterized protein</fullName>
    </submittedName>
</protein>
<reference evidence="2" key="4">
    <citation type="submission" date="2019-03" db="UniProtKB">
        <authorList>
            <consortium name="EnsemblPlants"/>
        </authorList>
    </citation>
    <scope>IDENTIFICATION</scope>
</reference>
<name>A0A453P1X3_AEGTS</name>
<evidence type="ECO:0000256" key="1">
    <source>
        <dbReference type="SAM" id="Coils"/>
    </source>
</evidence>
<dbReference type="EnsemblPlants" id="AET6Gv20574200.26">
    <property type="protein sequence ID" value="AET6Gv20574200.26"/>
    <property type="gene ID" value="AET6Gv20574200"/>
</dbReference>
<feature type="coiled-coil region" evidence="1">
    <location>
        <begin position="23"/>
        <end position="57"/>
    </location>
</feature>
<sequence>EPVGLAGALEVQSLNELAGALDVKALTLITKEQESKINKLERDLKAQETRMKKLENDLRSRK</sequence>
<dbReference type="AlphaFoldDB" id="A0A453P1X3"/>
<dbReference type="Proteomes" id="UP000015105">
    <property type="component" value="Chromosome 6D"/>
</dbReference>
<keyword evidence="3" id="KW-1185">Reference proteome</keyword>
<reference evidence="3" key="1">
    <citation type="journal article" date="2014" name="Science">
        <title>Ancient hybridizations among the ancestral genomes of bread wheat.</title>
        <authorList>
            <consortium name="International Wheat Genome Sequencing Consortium,"/>
            <person name="Marcussen T."/>
            <person name="Sandve S.R."/>
            <person name="Heier L."/>
            <person name="Spannagl M."/>
            <person name="Pfeifer M."/>
            <person name="Jakobsen K.S."/>
            <person name="Wulff B.B."/>
            <person name="Steuernagel B."/>
            <person name="Mayer K.F."/>
            <person name="Olsen O.A."/>
        </authorList>
    </citation>
    <scope>NUCLEOTIDE SEQUENCE [LARGE SCALE GENOMIC DNA]</scope>
    <source>
        <strain evidence="3">cv. AL8/78</strain>
    </source>
</reference>
<dbReference type="Gramene" id="AET6Gv20574200.26">
    <property type="protein sequence ID" value="AET6Gv20574200.26"/>
    <property type="gene ID" value="AET6Gv20574200"/>
</dbReference>
<proteinExistence type="predicted"/>
<keyword evidence="1" id="KW-0175">Coiled coil</keyword>